<organism evidence="3 4">
    <name type="scientific">Tritrichomonas musculus</name>
    <dbReference type="NCBI Taxonomy" id="1915356"/>
    <lineage>
        <taxon>Eukaryota</taxon>
        <taxon>Metamonada</taxon>
        <taxon>Parabasalia</taxon>
        <taxon>Tritrichomonadida</taxon>
        <taxon>Tritrichomonadidae</taxon>
        <taxon>Tritrichomonas</taxon>
    </lineage>
</organism>
<dbReference type="NCBIfam" id="TIGR00231">
    <property type="entry name" value="small_GTP"/>
    <property type="match status" value="1"/>
</dbReference>
<dbReference type="InterPro" id="IPR003578">
    <property type="entry name" value="Small_GTPase_Rho"/>
</dbReference>
<protein>
    <submittedName>
        <fullName evidence="3">Uncharacterized protein</fullName>
    </submittedName>
</protein>
<keyword evidence="2" id="KW-0342">GTP-binding</keyword>
<accession>A0ABR2GPQ0</accession>
<keyword evidence="1" id="KW-0547">Nucleotide-binding</keyword>
<dbReference type="EMBL" id="JAPFFF010000072">
    <property type="protein sequence ID" value="KAK8835897.1"/>
    <property type="molecule type" value="Genomic_DNA"/>
</dbReference>
<dbReference type="SUPFAM" id="SSF52540">
    <property type="entry name" value="P-loop containing nucleoside triphosphate hydrolases"/>
    <property type="match status" value="1"/>
</dbReference>
<dbReference type="PROSITE" id="PS51420">
    <property type="entry name" value="RHO"/>
    <property type="match status" value="1"/>
</dbReference>
<gene>
    <name evidence="3" type="ORF">M9Y10_040275</name>
</gene>
<dbReference type="PROSITE" id="PS51419">
    <property type="entry name" value="RAB"/>
    <property type="match status" value="1"/>
</dbReference>
<sequence length="190" mass="21946">MRIISNVIFVGDESVGKLTLLAEYEHSKRPESEFLVTYNECTIFSEAVTIDENSVFMNFMLANPRKSYDKLRPNIYTIANVIVICFSLISKSSFRNVKKKWIREIKKYCPGVPYILVGMKSDLREKSEESISKTEGEKLKDYIHSEDYIECSARDISTIYMVYESAARVSLDKYNSKKENVKNANPCLIF</sequence>
<evidence type="ECO:0000256" key="2">
    <source>
        <dbReference type="ARBA" id="ARBA00023134"/>
    </source>
</evidence>
<dbReference type="InterPro" id="IPR027417">
    <property type="entry name" value="P-loop_NTPase"/>
</dbReference>
<keyword evidence="4" id="KW-1185">Reference proteome</keyword>
<dbReference type="Pfam" id="PF00071">
    <property type="entry name" value="Ras"/>
    <property type="match status" value="1"/>
</dbReference>
<dbReference type="Gene3D" id="3.40.50.300">
    <property type="entry name" value="P-loop containing nucleotide triphosphate hydrolases"/>
    <property type="match status" value="1"/>
</dbReference>
<dbReference type="PANTHER" id="PTHR24072">
    <property type="entry name" value="RHO FAMILY GTPASE"/>
    <property type="match status" value="1"/>
</dbReference>
<dbReference type="PROSITE" id="PS51421">
    <property type="entry name" value="RAS"/>
    <property type="match status" value="1"/>
</dbReference>
<evidence type="ECO:0000313" key="3">
    <source>
        <dbReference type="EMBL" id="KAK8835897.1"/>
    </source>
</evidence>
<dbReference type="SMART" id="SM00174">
    <property type="entry name" value="RHO"/>
    <property type="match status" value="1"/>
</dbReference>
<dbReference type="InterPro" id="IPR005225">
    <property type="entry name" value="Small_GTP-bd"/>
</dbReference>
<dbReference type="SMART" id="SM00173">
    <property type="entry name" value="RAS"/>
    <property type="match status" value="1"/>
</dbReference>
<reference evidence="3 4" key="1">
    <citation type="submission" date="2024-04" db="EMBL/GenBank/DDBJ databases">
        <title>Tritrichomonas musculus Genome.</title>
        <authorList>
            <person name="Alves-Ferreira E."/>
            <person name="Grigg M."/>
            <person name="Lorenzi H."/>
            <person name="Galac M."/>
        </authorList>
    </citation>
    <scope>NUCLEOTIDE SEQUENCE [LARGE SCALE GENOMIC DNA]</scope>
    <source>
        <strain evidence="3 4">EAF2021</strain>
    </source>
</reference>
<dbReference type="SMART" id="SM00175">
    <property type="entry name" value="RAB"/>
    <property type="match status" value="1"/>
</dbReference>
<dbReference type="InterPro" id="IPR001806">
    <property type="entry name" value="Small_GTPase"/>
</dbReference>
<name>A0ABR2GPQ0_9EUKA</name>
<comment type="caution">
    <text evidence="3">The sequence shown here is derived from an EMBL/GenBank/DDBJ whole genome shotgun (WGS) entry which is preliminary data.</text>
</comment>
<evidence type="ECO:0000313" key="4">
    <source>
        <dbReference type="Proteomes" id="UP001470230"/>
    </source>
</evidence>
<dbReference type="PRINTS" id="PR00449">
    <property type="entry name" value="RASTRNSFRMNG"/>
</dbReference>
<proteinExistence type="predicted"/>
<dbReference type="Proteomes" id="UP001470230">
    <property type="component" value="Unassembled WGS sequence"/>
</dbReference>
<evidence type="ECO:0000256" key="1">
    <source>
        <dbReference type="ARBA" id="ARBA00022741"/>
    </source>
</evidence>